<evidence type="ECO:0000256" key="3">
    <source>
        <dbReference type="ARBA" id="ARBA00022741"/>
    </source>
</evidence>
<dbReference type="PANTHER" id="PTHR12381">
    <property type="entry name" value="HETEROGENEOUS NUCLEAR RIBONUCLEOPROTEIN U FAMILY MEMBER"/>
    <property type="match status" value="1"/>
</dbReference>
<proteinExistence type="predicted"/>
<keyword evidence="5" id="KW-0347">Helicase</keyword>
<dbReference type="Pfam" id="PF00622">
    <property type="entry name" value="SPRY"/>
    <property type="match status" value="1"/>
</dbReference>
<evidence type="ECO:0000313" key="11">
    <source>
        <dbReference type="EMBL" id="CAC5357532.1"/>
    </source>
</evidence>
<dbReference type="SUPFAM" id="SSF49899">
    <property type="entry name" value="Concanavalin A-like lectins/glucanases"/>
    <property type="match status" value="1"/>
</dbReference>
<sequence length="419" mass="45741">MTAFEEMAVMPELGQAVEEMDWSLPTDVQSEAIPMILGGGDVLMAAETGSGKTGKVLVAHPPDSVSLKDLKGKGKLLTKAHGGGGKWKMNVYDRGDAMAIDPEGSLCQARDPQGWHGTRSNKAVTGKGKYYYEAEVTDEGLCRVGWSTDKASLDLGTDKFGYGFGGTGKKSYGRQFDSYGEAYGMNDVIGCYLDLENGDIKWSKNGVDLGKAYTIPQHLRTERFFAAVVLKNAEMSFNFGGHPFKFPPQKGTYVGLNQAPQKDVIESRIMGSGAVNAKPAPNAPQAIIIEPSRELAEQTFTQIQKFKVHLSNPSIRELLIIGGVNVKEQVDVLQKGVDIVVGTPGRLEDLISTGKLTLHQVRFFVLDEAERLMYFPTWIDLKGADAVPETVHHVIKNIGCNSIQIQPIASMKTRILWKC</sequence>
<evidence type="ECO:0000256" key="7">
    <source>
        <dbReference type="PROSITE-ProRule" id="PRU00552"/>
    </source>
</evidence>
<dbReference type="GO" id="GO:0003724">
    <property type="term" value="F:RNA helicase activity"/>
    <property type="evidence" value="ECO:0007669"/>
    <property type="project" value="UniProtKB-EC"/>
</dbReference>
<dbReference type="Pfam" id="PF00270">
    <property type="entry name" value="DEAD"/>
    <property type="match status" value="1"/>
</dbReference>
<dbReference type="CDD" id="cd12873">
    <property type="entry name" value="SPRY_DDX1"/>
    <property type="match status" value="1"/>
</dbReference>
<feature type="domain" description="DEAD-box RNA helicase Q" evidence="10">
    <location>
        <begin position="2"/>
        <end position="30"/>
    </location>
</feature>
<keyword evidence="12" id="KW-1185">Reference proteome</keyword>
<evidence type="ECO:0000256" key="2">
    <source>
        <dbReference type="ARBA" id="ARBA00022722"/>
    </source>
</evidence>
<name>A0A6J7ZXD2_MYTCO</name>
<evidence type="ECO:0000256" key="6">
    <source>
        <dbReference type="ARBA" id="ARBA00022840"/>
    </source>
</evidence>
<evidence type="ECO:0000256" key="5">
    <source>
        <dbReference type="ARBA" id="ARBA00022806"/>
    </source>
</evidence>
<evidence type="ECO:0000259" key="8">
    <source>
        <dbReference type="PROSITE" id="PS50188"/>
    </source>
</evidence>
<dbReference type="InterPro" id="IPR027417">
    <property type="entry name" value="P-loop_NTPase"/>
</dbReference>
<dbReference type="GO" id="GO:0016787">
    <property type="term" value="F:hydrolase activity"/>
    <property type="evidence" value="ECO:0007669"/>
    <property type="project" value="UniProtKB-KW"/>
</dbReference>
<feature type="short sequence motif" description="Q motif" evidence="7">
    <location>
        <begin position="2"/>
        <end position="30"/>
    </location>
</feature>
<evidence type="ECO:0000313" key="12">
    <source>
        <dbReference type="Proteomes" id="UP000507470"/>
    </source>
</evidence>
<dbReference type="InterPro" id="IPR013320">
    <property type="entry name" value="ConA-like_dom_sf"/>
</dbReference>
<dbReference type="FunFam" id="2.60.120.920:FF:000076">
    <property type="entry name" value="ATP-dependent RNA helicase DDX1"/>
    <property type="match status" value="1"/>
</dbReference>
<dbReference type="Proteomes" id="UP000507470">
    <property type="component" value="Unassembled WGS sequence"/>
</dbReference>
<keyword evidence="2" id="KW-0540">Nuclease</keyword>
<dbReference type="SMART" id="SM00487">
    <property type="entry name" value="DEXDc"/>
    <property type="match status" value="1"/>
</dbReference>
<dbReference type="SUPFAM" id="SSF52540">
    <property type="entry name" value="P-loop containing nucleoside triphosphate hydrolases"/>
    <property type="match status" value="1"/>
</dbReference>
<dbReference type="PROSITE" id="PS51192">
    <property type="entry name" value="HELICASE_ATP_BIND_1"/>
    <property type="match status" value="1"/>
</dbReference>
<dbReference type="InterPro" id="IPR043136">
    <property type="entry name" value="B30.2/SPRY_sf"/>
</dbReference>
<dbReference type="AlphaFoldDB" id="A0A6J7ZXD2"/>
<accession>A0A6J7ZXD2</accession>
<dbReference type="GO" id="GO:0005524">
    <property type="term" value="F:ATP binding"/>
    <property type="evidence" value="ECO:0007669"/>
    <property type="project" value="UniProtKB-KW"/>
</dbReference>
<evidence type="ECO:0000256" key="4">
    <source>
        <dbReference type="ARBA" id="ARBA00022801"/>
    </source>
</evidence>
<reference evidence="11 12" key="1">
    <citation type="submission" date="2020-06" db="EMBL/GenBank/DDBJ databases">
        <authorList>
            <person name="Li R."/>
            <person name="Bekaert M."/>
        </authorList>
    </citation>
    <scope>NUCLEOTIDE SEQUENCE [LARGE SCALE GENOMIC DNA]</scope>
    <source>
        <strain evidence="12">wild</strain>
    </source>
</reference>
<dbReference type="Gene3D" id="3.40.50.300">
    <property type="entry name" value="P-loop containing nucleotide triphosphate hydrolases"/>
    <property type="match status" value="2"/>
</dbReference>
<evidence type="ECO:0000259" key="9">
    <source>
        <dbReference type="PROSITE" id="PS51192"/>
    </source>
</evidence>
<evidence type="ECO:0000259" key="10">
    <source>
        <dbReference type="PROSITE" id="PS51195"/>
    </source>
</evidence>
<keyword evidence="4 11" id="KW-0378">Hydrolase</keyword>
<dbReference type="InterPro" id="IPR003877">
    <property type="entry name" value="SPRY_dom"/>
</dbReference>
<protein>
    <recommendedName>
        <fullName evidence="1">RNA helicase</fullName>
        <ecNumber evidence="1">3.6.4.13</ecNumber>
    </recommendedName>
</protein>
<keyword evidence="3" id="KW-0547">Nucleotide-binding</keyword>
<dbReference type="OrthoDB" id="1735at2759"/>
<feature type="domain" description="Helicase ATP-binding" evidence="9">
    <location>
        <begin position="255"/>
        <end position="419"/>
    </location>
</feature>
<feature type="domain" description="B30.2/SPRY" evidence="8">
    <location>
        <begin position="57"/>
        <end position="244"/>
    </location>
</feature>
<dbReference type="PANTHER" id="PTHR12381:SF56">
    <property type="entry name" value="B30.2_SPRY DOMAIN-CONTAINING PROTEIN-RELATED"/>
    <property type="match status" value="1"/>
</dbReference>
<dbReference type="GO" id="GO:0005634">
    <property type="term" value="C:nucleus"/>
    <property type="evidence" value="ECO:0007669"/>
    <property type="project" value="TreeGrafter"/>
</dbReference>
<dbReference type="PROSITE" id="PS51195">
    <property type="entry name" value="Q_MOTIF"/>
    <property type="match status" value="1"/>
</dbReference>
<dbReference type="PROSITE" id="PS50188">
    <property type="entry name" value="B302_SPRY"/>
    <property type="match status" value="1"/>
</dbReference>
<dbReference type="GO" id="GO:0003723">
    <property type="term" value="F:RNA binding"/>
    <property type="evidence" value="ECO:0007669"/>
    <property type="project" value="TreeGrafter"/>
</dbReference>
<gene>
    <name evidence="11" type="ORF">MCOR_1178</name>
</gene>
<dbReference type="InterPro" id="IPR011545">
    <property type="entry name" value="DEAD/DEAH_box_helicase_dom"/>
</dbReference>
<dbReference type="Gene3D" id="2.60.120.920">
    <property type="match status" value="1"/>
</dbReference>
<dbReference type="EC" id="3.6.4.13" evidence="1"/>
<dbReference type="InterPro" id="IPR014014">
    <property type="entry name" value="RNA_helicase_DEAD_Q_motif"/>
</dbReference>
<dbReference type="GO" id="GO:0004518">
    <property type="term" value="F:nuclease activity"/>
    <property type="evidence" value="ECO:0007669"/>
    <property type="project" value="UniProtKB-KW"/>
</dbReference>
<dbReference type="EMBL" id="CACVKT020000204">
    <property type="protein sequence ID" value="CAC5357532.1"/>
    <property type="molecule type" value="Genomic_DNA"/>
</dbReference>
<evidence type="ECO:0000256" key="1">
    <source>
        <dbReference type="ARBA" id="ARBA00012552"/>
    </source>
</evidence>
<dbReference type="GO" id="GO:0000380">
    <property type="term" value="P:alternative mRNA splicing, via spliceosome"/>
    <property type="evidence" value="ECO:0007669"/>
    <property type="project" value="TreeGrafter"/>
</dbReference>
<keyword evidence="6" id="KW-0067">ATP-binding</keyword>
<dbReference type="InterPro" id="IPR001870">
    <property type="entry name" value="B30.2/SPRY"/>
</dbReference>
<dbReference type="SMART" id="SM00449">
    <property type="entry name" value="SPRY"/>
    <property type="match status" value="1"/>
</dbReference>
<dbReference type="InterPro" id="IPR014001">
    <property type="entry name" value="Helicase_ATP-bd"/>
</dbReference>
<organism evidence="11 12">
    <name type="scientific">Mytilus coruscus</name>
    <name type="common">Sea mussel</name>
    <dbReference type="NCBI Taxonomy" id="42192"/>
    <lineage>
        <taxon>Eukaryota</taxon>
        <taxon>Metazoa</taxon>
        <taxon>Spiralia</taxon>
        <taxon>Lophotrochozoa</taxon>
        <taxon>Mollusca</taxon>
        <taxon>Bivalvia</taxon>
        <taxon>Autobranchia</taxon>
        <taxon>Pteriomorphia</taxon>
        <taxon>Mytilida</taxon>
        <taxon>Mytiloidea</taxon>
        <taxon>Mytilidae</taxon>
        <taxon>Mytilinae</taxon>
        <taxon>Mytilus</taxon>
    </lineage>
</organism>